<dbReference type="InterPro" id="IPR023210">
    <property type="entry name" value="NADP_OxRdtase_dom"/>
</dbReference>
<comment type="caution">
    <text evidence="8">The sequence shown here is derived from an EMBL/GenBank/DDBJ whole genome shotgun (WGS) entry which is preliminary data.</text>
</comment>
<evidence type="ECO:0000259" key="7">
    <source>
        <dbReference type="Pfam" id="PF00248"/>
    </source>
</evidence>
<dbReference type="Proteomes" id="UP000002171">
    <property type="component" value="Unassembled WGS sequence"/>
</dbReference>
<gene>
    <name evidence="8" type="ORF">MED92_11704</name>
</gene>
<dbReference type="SUPFAM" id="SSF51430">
    <property type="entry name" value="NAD(P)-linked oxidoreductase"/>
    <property type="match status" value="1"/>
</dbReference>
<dbReference type="PIRSF" id="PIRSF000097">
    <property type="entry name" value="AKR"/>
    <property type="match status" value="1"/>
</dbReference>
<evidence type="ECO:0000313" key="8">
    <source>
        <dbReference type="EMBL" id="EAR60166.1"/>
    </source>
</evidence>
<evidence type="ECO:0000256" key="4">
    <source>
        <dbReference type="PIRSR" id="PIRSR000097-1"/>
    </source>
</evidence>
<keyword evidence="9" id="KW-1185">Reference proteome</keyword>
<feature type="binding site" evidence="5">
    <location>
        <position position="112"/>
    </location>
    <ligand>
        <name>substrate</name>
    </ligand>
</feature>
<dbReference type="OrthoDB" id="9804790at2"/>
<feature type="domain" description="NADP-dependent oxidoreductase" evidence="7">
    <location>
        <begin position="17"/>
        <end position="292"/>
    </location>
</feature>
<feature type="site" description="Lowers pKa of active site Tyr" evidence="6">
    <location>
        <position position="79"/>
    </location>
</feature>
<organism evidence="8 9">
    <name type="scientific">Neptuniibacter caesariensis</name>
    <dbReference type="NCBI Taxonomy" id="207954"/>
    <lineage>
        <taxon>Bacteria</taxon>
        <taxon>Pseudomonadati</taxon>
        <taxon>Pseudomonadota</taxon>
        <taxon>Gammaproteobacteria</taxon>
        <taxon>Oceanospirillales</taxon>
        <taxon>Oceanospirillaceae</taxon>
        <taxon>Neptuniibacter</taxon>
    </lineage>
</organism>
<feature type="active site" description="Proton donor" evidence="4">
    <location>
        <position position="50"/>
    </location>
</feature>
<comment type="catalytic activity">
    <reaction evidence="3">
        <text>hydroxyacetone + NADP(+) = methylglyoxal + NADPH + H(+)</text>
        <dbReference type="Rhea" id="RHEA:27986"/>
        <dbReference type="ChEBI" id="CHEBI:15378"/>
        <dbReference type="ChEBI" id="CHEBI:17158"/>
        <dbReference type="ChEBI" id="CHEBI:27957"/>
        <dbReference type="ChEBI" id="CHEBI:57783"/>
        <dbReference type="ChEBI" id="CHEBI:58349"/>
    </reaction>
</comment>
<dbReference type="Gene3D" id="3.20.20.100">
    <property type="entry name" value="NADP-dependent oxidoreductase domain"/>
    <property type="match status" value="1"/>
</dbReference>
<evidence type="ECO:0000256" key="6">
    <source>
        <dbReference type="PIRSR" id="PIRSR000097-3"/>
    </source>
</evidence>
<dbReference type="InterPro" id="IPR020471">
    <property type="entry name" value="AKR"/>
</dbReference>
<dbReference type="PANTHER" id="PTHR11732">
    <property type="entry name" value="ALDO/KETO REDUCTASE"/>
    <property type="match status" value="1"/>
</dbReference>
<dbReference type="PRINTS" id="PR00069">
    <property type="entry name" value="ALDKETRDTASE"/>
</dbReference>
<comment type="similarity">
    <text evidence="1">Belongs to the aldo/keto reductase family.</text>
</comment>
<sequence>MSNIRLQCANGDSLPMIGLGTWKAKPGEVYEAVKSAIEVGYRHIDCASVYGNEAEIGQAIADQINAGTVSRDELWITSKLWCDSFAAEDIKPALISTLHDLQLEYLDLYLMHWPIPLKKGHGMRTADDFVDPVLLPYPDTWLNMNQLSAEGLVRHYGVSNFTVKKLKVLLENTPFKPAVNQVELHPYLQQADLVNFCQGAGIHLTAYSPLGSSDRPDPLKQAGEPVLLENSVIGEIAKELSASAAQVIIAWLNSQGISTIPKSTHLDRQKQNLDSRHLNLSEEQVNKIAEIDLARRYITGEFWIKDEGFYTLEDIWDE</sequence>
<protein>
    <submittedName>
        <fullName evidence="8">Aldehyde reductase</fullName>
    </submittedName>
</protein>
<evidence type="ECO:0000256" key="5">
    <source>
        <dbReference type="PIRSR" id="PIRSR000097-2"/>
    </source>
</evidence>
<evidence type="ECO:0000256" key="1">
    <source>
        <dbReference type="ARBA" id="ARBA00007905"/>
    </source>
</evidence>
<dbReference type="FunFam" id="3.20.20.100:FF:000002">
    <property type="entry name" value="2,5-diketo-D-gluconic acid reductase A"/>
    <property type="match status" value="1"/>
</dbReference>
<accession>A0A7U8C3M8</accession>
<dbReference type="InterPro" id="IPR018170">
    <property type="entry name" value="Aldo/ket_reductase_CS"/>
</dbReference>
<dbReference type="PROSITE" id="PS00798">
    <property type="entry name" value="ALDOKETO_REDUCTASE_1"/>
    <property type="match status" value="1"/>
</dbReference>
<evidence type="ECO:0000256" key="2">
    <source>
        <dbReference type="ARBA" id="ARBA00023002"/>
    </source>
</evidence>
<dbReference type="RefSeq" id="WP_007020007.1">
    <property type="nucleotide sequence ID" value="NZ_CH724125.1"/>
</dbReference>
<dbReference type="AlphaFoldDB" id="A0A7U8C3M8"/>
<reference evidence="8 9" key="1">
    <citation type="submission" date="2006-02" db="EMBL/GenBank/DDBJ databases">
        <authorList>
            <person name="Pinhassi J."/>
            <person name="Pedros-Alio C."/>
            <person name="Ferriera S."/>
            <person name="Johnson J."/>
            <person name="Kravitz S."/>
            <person name="Halpern A."/>
            <person name="Remington K."/>
            <person name="Beeson K."/>
            <person name="Tran B."/>
            <person name="Rogers Y.-H."/>
            <person name="Friedman R."/>
            <person name="Venter J.C."/>
        </authorList>
    </citation>
    <scope>NUCLEOTIDE SEQUENCE [LARGE SCALE GENOMIC DNA]</scope>
    <source>
        <strain evidence="8 9">MED92</strain>
    </source>
</reference>
<dbReference type="Pfam" id="PF00248">
    <property type="entry name" value="Aldo_ket_red"/>
    <property type="match status" value="1"/>
</dbReference>
<name>A0A7U8C3M8_NEPCE</name>
<dbReference type="InterPro" id="IPR036812">
    <property type="entry name" value="NAD(P)_OxRdtase_dom_sf"/>
</dbReference>
<evidence type="ECO:0000256" key="3">
    <source>
        <dbReference type="ARBA" id="ARBA00049445"/>
    </source>
</evidence>
<proteinExistence type="inferred from homology"/>
<evidence type="ECO:0000313" key="9">
    <source>
        <dbReference type="Proteomes" id="UP000002171"/>
    </source>
</evidence>
<dbReference type="EMBL" id="AAOW01000022">
    <property type="protein sequence ID" value="EAR60166.1"/>
    <property type="molecule type" value="Genomic_DNA"/>
</dbReference>
<dbReference type="GO" id="GO:0016616">
    <property type="term" value="F:oxidoreductase activity, acting on the CH-OH group of donors, NAD or NADP as acceptor"/>
    <property type="evidence" value="ECO:0007669"/>
    <property type="project" value="UniProtKB-ARBA"/>
</dbReference>
<keyword evidence="2" id="KW-0560">Oxidoreductase</keyword>